<protein>
    <submittedName>
        <fullName evidence="1">Uncharacterized protein</fullName>
    </submittedName>
</protein>
<organism evidence="1 2">
    <name type="scientific">Entomophthora muscae</name>
    <dbReference type="NCBI Taxonomy" id="34485"/>
    <lineage>
        <taxon>Eukaryota</taxon>
        <taxon>Fungi</taxon>
        <taxon>Fungi incertae sedis</taxon>
        <taxon>Zoopagomycota</taxon>
        <taxon>Entomophthoromycotina</taxon>
        <taxon>Entomophthoromycetes</taxon>
        <taxon>Entomophthorales</taxon>
        <taxon>Entomophthoraceae</taxon>
        <taxon>Entomophthora</taxon>
    </lineage>
</organism>
<accession>A0ACC2TII0</accession>
<reference evidence="1" key="1">
    <citation type="submission" date="2022-04" db="EMBL/GenBank/DDBJ databases">
        <title>Genome of the entomopathogenic fungus Entomophthora muscae.</title>
        <authorList>
            <person name="Elya C."/>
            <person name="Lovett B.R."/>
            <person name="Lee E."/>
            <person name="Macias A.M."/>
            <person name="Hajek A.E."/>
            <person name="De Bivort B.L."/>
            <person name="Kasson M.T."/>
            <person name="De Fine Licht H.H."/>
            <person name="Stajich J.E."/>
        </authorList>
    </citation>
    <scope>NUCLEOTIDE SEQUENCE</scope>
    <source>
        <strain evidence="1">Berkeley</strain>
    </source>
</reference>
<evidence type="ECO:0000313" key="2">
    <source>
        <dbReference type="Proteomes" id="UP001165960"/>
    </source>
</evidence>
<evidence type="ECO:0000313" key="1">
    <source>
        <dbReference type="EMBL" id="KAJ9074358.1"/>
    </source>
</evidence>
<dbReference type="EMBL" id="QTSX02002861">
    <property type="protein sequence ID" value="KAJ9074358.1"/>
    <property type="molecule type" value="Genomic_DNA"/>
</dbReference>
<sequence length="158" mass="17558">MNYIICTAVLKAYLGIRGNQPTYTQFGPEPQGPKWILYNEPTHLSSIELNPWTPLASSRLTPNLAKYMIPTVTLLHLSSSLGQCNFLAKAFCQAINLYSIVYALNGFEPSDLGLQPKFSYKDHANPPNRIRIYPKFLAVVSVALWCPLLGASRGRSAD</sequence>
<name>A0ACC2TII0_9FUNG</name>
<dbReference type="Proteomes" id="UP001165960">
    <property type="component" value="Unassembled WGS sequence"/>
</dbReference>
<comment type="caution">
    <text evidence="1">The sequence shown here is derived from an EMBL/GenBank/DDBJ whole genome shotgun (WGS) entry which is preliminary data.</text>
</comment>
<keyword evidence="2" id="KW-1185">Reference proteome</keyword>
<proteinExistence type="predicted"/>
<gene>
    <name evidence="1" type="ORF">DSO57_1007207</name>
</gene>